<evidence type="ECO:0000256" key="1">
    <source>
        <dbReference type="SAM" id="MobiDB-lite"/>
    </source>
</evidence>
<dbReference type="GO" id="GO:0000329">
    <property type="term" value="C:fungal-type vacuole membrane"/>
    <property type="evidence" value="ECO:0007669"/>
    <property type="project" value="TreeGrafter"/>
</dbReference>
<feature type="region of interest" description="Disordered" evidence="1">
    <location>
        <begin position="199"/>
        <end position="218"/>
    </location>
</feature>
<protein>
    <submittedName>
        <fullName evidence="2">Uncharacterized protein</fullName>
    </submittedName>
</protein>
<feature type="compositionally biased region" description="Basic and acidic residues" evidence="1">
    <location>
        <begin position="55"/>
        <end position="65"/>
    </location>
</feature>
<dbReference type="AlphaFoldDB" id="A0A077WBQ6"/>
<accession>A0A077WBQ6</accession>
<dbReference type="InterPro" id="IPR018857">
    <property type="entry name" value="TORC1_cplx_su_TCO89"/>
</dbReference>
<reference evidence="2" key="1">
    <citation type="journal article" date="2014" name="Genome Announc.">
        <title>De novo whole-genome sequence and genome annotation of Lichtheimia ramosa.</title>
        <authorList>
            <person name="Linde J."/>
            <person name="Schwartze V."/>
            <person name="Binder U."/>
            <person name="Lass-Florl C."/>
            <person name="Voigt K."/>
            <person name="Horn F."/>
        </authorList>
    </citation>
    <scope>NUCLEOTIDE SEQUENCE</scope>
    <source>
        <strain evidence="2">JMRC FSU:6197</strain>
    </source>
</reference>
<feature type="compositionally biased region" description="Basic residues" evidence="1">
    <location>
        <begin position="20"/>
        <end position="41"/>
    </location>
</feature>
<organism evidence="2">
    <name type="scientific">Lichtheimia ramosa</name>
    <dbReference type="NCBI Taxonomy" id="688394"/>
    <lineage>
        <taxon>Eukaryota</taxon>
        <taxon>Fungi</taxon>
        <taxon>Fungi incertae sedis</taxon>
        <taxon>Mucoromycota</taxon>
        <taxon>Mucoromycotina</taxon>
        <taxon>Mucoromycetes</taxon>
        <taxon>Mucorales</taxon>
        <taxon>Lichtheimiaceae</taxon>
        <taxon>Lichtheimia</taxon>
    </lineage>
</organism>
<sequence>MAQPLAPPSPPTTTTSTGHHTAHKKHNRHHVKRRSAGRVHVTKLAPMARANTSHTDTEADIEHDNNNSTHKRPNMRRSQSQRSLNRLSNGERKGGGGLTALAPIHPTKTSSTTAAATTSSPPTTPSPPPSATENEEEEDQSSKRQQQQQRSKQDEKGQSSTTIAPRKDSPAFFVSSQAPAAPIEQTFNAVAKNLVSSNNTSHTSLPAIQSTSNHRSSQPLRSQFIDETIDIQHHHKQRTPITATPADSNGKRLSNVAAAANAQPPGMSRTQQKLLLQRQHCLVDDENNLGHPKNMRRLTRELERVGREYQCVRRYHDPMMESLQRCLEQQQQQQQQPRMRLSQRTRSSAVLPTFAESAATTTTAHLEPHYEQRQAIHRRHLQLKMMAQQGHSHYHPVDPPPSPTQSAATGTLNIIRWSAGVLLDRVWNGSSSSYS</sequence>
<gene>
    <name evidence="2" type="ORF">LRAMOSA07700</name>
</gene>
<dbReference type="GO" id="GO:0031929">
    <property type="term" value="P:TOR signaling"/>
    <property type="evidence" value="ECO:0007669"/>
    <property type="project" value="InterPro"/>
</dbReference>
<feature type="region of interest" description="Disordered" evidence="1">
    <location>
        <begin position="388"/>
        <end position="407"/>
    </location>
</feature>
<feature type="compositionally biased region" description="Pro residues" evidence="1">
    <location>
        <begin position="1"/>
        <end position="11"/>
    </location>
</feature>
<dbReference type="GO" id="GO:0031931">
    <property type="term" value="C:TORC1 complex"/>
    <property type="evidence" value="ECO:0007669"/>
    <property type="project" value="InterPro"/>
</dbReference>
<feature type="compositionally biased region" description="Low complexity" evidence="1">
    <location>
        <begin position="76"/>
        <end position="88"/>
    </location>
</feature>
<dbReference type="PANTHER" id="PTHR22794:SF2">
    <property type="entry name" value="THAP DOMAIN-CONTAINING PROTEIN 11"/>
    <property type="match status" value="1"/>
</dbReference>
<name>A0A077WBQ6_9FUNG</name>
<evidence type="ECO:0000313" key="2">
    <source>
        <dbReference type="EMBL" id="CDS05171.1"/>
    </source>
</evidence>
<dbReference type="EMBL" id="LK023316">
    <property type="protein sequence ID" value="CDS05171.1"/>
    <property type="molecule type" value="Genomic_DNA"/>
</dbReference>
<dbReference type="OrthoDB" id="5430106at2759"/>
<dbReference type="Pfam" id="PF10452">
    <property type="entry name" value="TCO89"/>
    <property type="match status" value="1"/>
</dbReference>
<feature type="compositionally biased region" description="Low complexity" evidence="1">
    <location>
        <begin position="109"/>
        <end position="121"/>
    </location>
</feature>
<dbReference type="PANTHER" id="PTHR22794">
    <property type="entry name" value="THAP DOMAIN PROTEIN 11"/>
    <property type="match status" value="1"/>
</dbReference>
<proteinExistence type="predicted"/>
<feature type="region of interest" description="Disordered" evidence="1">
    <location>
        <begin position="1"/>
        <end position="170"/>
    </location>
</feature>